<evidence type="ECO:0000259" key="7">
    <source>
        <dbReference type="Pfam" id="PF03847"/>
    </source>
</evidence>
<dbReference type="AlphaFoldDB" id="A0A6A6YG44"/>
<comment type="subcellular location">
    <subcellularLocation>
        <location evidence="1">Nucleus</location>
    </subcellularLocation>
</comment>
<evidence type="ECO:0000256" key="2">
    <source>
        <dbReference type="ARBA" id="ARBA00007530"/>
    </source>
</evidence>
<dbReference type="InterPro" id="IPR037794">
    <property type="entry name" value="TAF12"/>
</dbReference>
<reference evidence="10" key="3">
    <citation type="submission" date="2025-04" db="UniProtKB">
        <authorList>
            <consortium name="RefSeq"/>
        </authorList>
    </citation>
    <scope>IDENTIFICATION</scope>
    <source>
        <strain evidence="10">CBS 304.34</strain>
    </source>
</reference>
<feature type="region of interest" description="Disordered" evidence="6">
    <location>
        <begin position="242"/>
        <end position="353"/>
    </location>
</feature>
<evidence type="ECO:0000256" key="5">
    <source>
        <dbReference type="ARBA" id="ARBA00023242"/>
    </source>
</evidence>
<keyword evidence="9" id="KW-1185">Reference proteome</keyword>
<feature type="region of interest" description="Disordered" evidence="6">
    <location>
        <begin position="81"/>
        <end position="137"/>
    </location>
</feature>
<dbReference type="Gene3D" id="1.10.20.10">
    <property type="entry name" value="Histone, subunit A"/>
    <property type="match status" value="1"/>
</dbReference>
<dbReference type="EMBL" id="MU003704">
    <property type="protein sequence ID" value="KAF2807772.1"/>
    <property type="molecule type" value="Genomic_DNA"/>
</dbReference>
<dbReference type="OrthoDB" id="2193432at2759"/>
<feature type="compositionally biased region" description="Polar residues" evidence="6">
    <location>
        <begin position="117"/>
        <end position="135"/>
    </location>
</feature>
<dbReference type="PANTHER" id="PTHR12264:SF21">
    <property type="entry name" value="TRANSCRIPTION INITIATION FACTOR TFIID SUBUNIT 12"/>
    <property type="match status" value="1"/>
</dbReference>
<dbReference type="PANTHER" id="PTHR12264">
    <property type="entry name" value="TRANSCRIPTION INITIATION FACTOR TFIID SUBUNIT 12"/>
    <property type="match status" value="1"/>
</dbReference>
<feature type="compositionally biased region" description="Low complexity" evidence="6">
    <location>
        <begin position="96"/>
        <end position="116"/>
    </location>
</feature>
<feature type="region of interest" description="Disordered" evidence="6">
    <location>
        <begin position="366"/>
        <end position="400"/>
    </location>
</feature>
<keyword evidence="5" id="KW-0539">Nucleus</keyword>
<dbReference type="GeneID" id="54469691"/>
<evidence type="ECO:0000256" key="6">
    <source>
        <dbReference type="SAM" id="MobiDB-lite"/>
    </source>
</evidence>
<dbReference type="InterPro" id="IPR003228">
    <property type="entry name" value="TFIID_TAF12_dom"/>
</dbReference>
<dbReference type="SUPFAM" id="SSF47113">
    <property type="entry name" value="Histone-fold"/>
    <property type="match status" value="1"/>
</dbReference>
<feature type="compositionally biased region" description="Low complexity" evidence="6">
    <location>
        <begin position="366"/>
        <end position="386"/>
    </location>
</feature>
<evidence type="ECO:0000313" key="10">
    <source>
        <dbReference type="RefSeq" id="XP_033574736.1"/>
    </source>
</evidence>
<protein>
    <recommendedName>
        <fullName evidence="7">Transcription initiation factor TFIID subunit 12 domain-containing protein</fullName>
    </recommendedName>
</protein>
<dbReference type="GO" id="GO:0000124">
    <property type="term" value="C:SAGA complex"/>
    <property type="evidence" value="ECO:0007669"/>
    <property type="project" value="InterPro"/>
</dbReference>
<dbReference type="CDD" id="cd07981">
    <property type="entry name" value="HFD_TAF12"/>
    <property type="match status" value="1"/>
</dbReference>
<feature type="compositionally biased region" description="Polar residues" evidence="6">
    <location>
        <begin position="318"/>
        <end position="353"/>
    </location>
</feature>
<reference evidence="10" key="2">
    <citation type="submission" date="2020-04" db="EMBL/GenBank/DDBJ databases">
        <authorList>
            <consortium name="NCBI Genome Project"/>
        </authorList>
    </citation>
    <scope>NUCLEOTIDE SEQUENCE</scope>
    <source>
        <strain evidence="10">CBS 304.34</strain>
    </source>
</reference>
<gene>
    <name evidence="8 10" type="ORF">BDZ99DRAFT_65608</name>
</gene>
<evidence type="ECO:0000256" key="1">
    <source>
        <dbReference type="ARBA" id="ARBA00004123"/>
    </source>
</evidence>
<dbReference type="GO" id="GO:0003677">
    <property type="term" value="F:DNA binding"/>
    <property type="evidence" value="ECO:0007669"/>
    <property type="project" value="TreeGrafter"/>
</dbReference>
<sequence>MSNPGQQSQGPQGTPQQNPQLLKPEDVLKLTCLNDEQKTKYRPAVASLWAMIQGKPKDSPERISAHTKLAEWSQKLIGQERLQRQKVAAAQAANRPQSQPNQPGQQPPQGQTMNQPRPQIQNTPSQPAQGGQQRPQVDPGILKHVQDFPYHLPPGGPLLGTPEGDAKVKEFKNNYIVALTRQEKAKTASARIIQAMEDRRKSGQDVSPELIQRKAAAEQEYNSGKQFIDEFRKKQSLWKQQTEQQQQQQQQQRAQQTQQQQQQSHNQQSFPQVKSEAPIKTEGGNTAPGGQQFTNMQMGGQPGTQQPNSQGPAHNPNAARNSMSSGPQQPGQLPFTPQSAQGQNPSGQMNQQHNNINAQRPQINPAQANAHAQQQQQQNSPHPQSATGNNLTGPPVPLSHRDAVGLAQRSYSQGDANRNSTPQQMPTSAGGYHSIPNRDQMNNTKMPIPKTLNVAQPQPVSMGPARPTMGGPGNGAPGMMGQPVMQKMPTFQLEGEGDRVLSKRKLDELVRQVTGGGEGPGGESLTPEVEEAMLQLADDFVDSVISSACKLSKLRESPQLDIRDLQLILERNYNIRIPGYASDEIRTVKKLHPAQGWTAKMNAVQAAKVMGGKTDI</sequence>
<dbReference type="GO" id="GO:0051123">
    <property type="term" value="P:RNA polymerase II preinitiation complex assembly"/>
    <property type="evidence" value="ECO:0007669"/>
    <property type="project" value="TreeGrafter"/>
</dbReference>
<dbReference type="GO" id="GO:0046982">
    <property type="term" value="F:protein heterodimerization activity"/>
    <property type="evidence" value="ECO:0007669"/>
    <property type="project" value="InterPro"/>
</dbReference>
<keyword evidence="3" id="KW-0805">Transcription regulation</keyword>
<dbReference type="RefSeq" id="XP_033574736.1">
    <property type="nucleotide sequence ID" value="XM_033728798.1"/>
</dbReference>
<name>A0A6A6YG44_9PEZI</name>
<feature type="domain" description="Transcription initiation factor TFIID subunit 12" evidence="7">
    <location>
        <begin position="502"/>
        <end position="575"/>
    </location>
</feature>
<accession>A0A6A6YG44</accession>
<evidence type="ECO:0000313" key="9">
    <source>
        <dbReference type="Proteomes" id="UP000504636"/>
    </source>
</evidence>
<feature type="compositionally biased region" description="Low complexity" evidence="6">
    <location>
        <begin position="242"/>
        <end position="272"/>
    </location>
</feature>
<feature type="compositionally biased region" description="Polar residues" evidence="6">
    <location>
        <begin position="412"/>
        <end position="427"/>
    </location>
</feature>
<dbReference type="InterPro" id="IPR009072">
    <property type="entry name" value="Histone-fold"/>
</dbReference>
<evidence type="ECO:0000256" key="3">
    <source>
        <dbReference type="ARBA" id="ARBA00023015"/>
    </source>
</evidence>
<dbReference type="GO" id="GO:0017025">
    <property type="term" value="F:TBP-class protein binding"/>
    <property type="evidence" value="ECO:0007669"/>
    <property type="project" value="TreeGrafter"/>
</dbReference>
<organism evidence="8">
    <name type="scientific">Mytilinidion resinicola</name>
    <dbReference type="NCBI Taxonomy" id="574789"/>
    <lineage>
        <taxon>Eukaryota</taxon>
        <taxon>Fungi</taxon>
        <taxon>Dikarya</taxon>
        <taxon>Ascomycota</taxon>
        <taxon>Pezizomycotina</taxon>
        <taxon>Dothideomycetes</taxon>
        <taxon>Pleosporomycetidae</taxon>
        <taxon>Mytilinidiales</taxon>
        <taxon>Mytilinidiaceae</taxon>
        <taxon>Mytilinidion</taxon>
    </lineage>
</organism>
<dbReference type="GO" id="GO:0005669">
    <property type="term" value="C:transcription factor TFIID complex"/>
    <property type="evidence" value="ECO:0007669"/>
    <property type="project" value="InterPro"/>
</dbReference>
<dbReference type="Pfam" id="PF03847">
    <property type="entry name" value="TFIID_20kDa"/>
    <property type="match status" value="1"/>
</dbReference>
<feature type="region of interest" description="Disordered" evidence="6">
    <location>
        <begin position="1"/>
        <end position="26"/>
    </location>
</feature>
<proteinExistence type="inferred from homology"/>
<evidence type="ECO:0000313" key="8">
    <source>
        <dbReference type="EMBL" id="KAF2807772.1"/>
    </source>
</evidence>
<comment type="similarity">
    <text evidence="2">Belongs to the TAF12 family.</text>
</comment>
<evidence type="ECO:0000256" key="4">
    <source>
        <dbReference type="ARBA" id="ARBA00023163"/>
    </source>
</evidence>
<dbReference type="Proteomes" id="UP000504636">
    <property type="component" value="Unplaced"/>
</dbReference>
<dbReference type="FunFam" id="1.10.20.10:FF:000037">
    <property type="entry name" value="Transcription initiation factor TFIID subunit 12"/>
    <property type="match status" value="1"/>
</dbReference>
<reference evidence="8 10" key="1">
    <citation type="journal article" date="2020" name="Stud. Mycol.">
        <title>101 Dothideomycetes genomes: a test case for predicting lifestyles and emergence of pathogens.</title>
        <authorList>
            <person name="Haridas S."/>
            <person name="Albert R."/>
            <person name="Binder M."/>
            <person name="Bloem J."/>
            <person name="Labutti K."/>
            <person name="Salamov A."/>
            <person name="Andreopoulos B."/>
            <person name="Baker S."/>
            <person name="Barry K."/>
            <person name="Bills G."/>
            <person name="Bluhm B."/>
            <person name="Cannon C."/>
            <person name="Castanera R."/>
            <person name="Culley D."/>
            <person name="Daum C."/>
            <person name="Ezra D."/>
            <person name="Gonzalez J."/>
            <person name="Henrissat B."/>
            <person name="Kuo A."/>
            <person name="Liang C."/>
            <person name="Lipzen A."/>
            <person name="Lutzoni F."/>
            <person name="Magnuson J."/>
            <person name="Mondo S."/>
            <person name="Nolan M."/>
            <person name="Ohm R."/>
            <person name="Pangilinan J."/>
            <person name="Park H.-J."/>
            <person name="Ramirez L."/>
            <person name="Alfaro M."/>
            <person name="Sun H."/>
            <person name="Tritt A."/>
            <person name="Yoshinaga Y."/>
            <person name="Zwiers L.-H."/>
            <person name="Turgeon B."/>
            <person name="Goodwin S."/>
            <person name="Spatafora J."/>
            <person name="Crous P."/>
            <person name="Grigoriev I."/>
        </authorList>
    </citation>
    <scope>NUCLEOTIDE SEQUENCE</scope>
    <source>
        <strain evidence="8 10">CBS 304.34</strain>
    </source>
</reference>
<feature type="compositionally biased region" description="Low complexity" evidence="6">
    <location>
        <begin position="1"/>
        <end position="20"/>
    </location>
</feature>
<feature type="compositionally biased region" description="Low complexity" evidence="6">
    <location>
        <begin position="294"/>
        <end position="308"/>
    </location>
</feature>
<keyword evidence="4" id="KW-0804">Transcription</keyword>
<feature type="region of interest" description="Disordered" evidence="6">
    <location>
        <begin position="412"/>
        <end position="443"/>
    </location>
</feature>